<feature type="non-terminal residue" evidence="1">
    <location>
        <position position="1"/>
    </location>
</feature>
<dbReference type="Gene3D" id="3.40.50.2000">
    <property type="entry name" value="Glycogen Phosphorylase B"/>
    <property type="match status" value="1"/>
</dbReference>
<organism evidence="1">
    <name type="scientific">marine sediment metagenome</name>
    <dbReference type="NCBI Taxonomy" id="412755"/>
    <lineage>
        <taxon>unclassified sequences</taxon>
        <taxon>metagenomes</taxon>
        <taxon>ecological metagenomes</taxon>
    </lineage>
</organism>
<evidence type="ECO:0008006" key="2">
    <source>
        <dbReference type="Google" id="ProtNLM"/>
    </source>
</evidence>
<gene>
    <name evidence="1" type="ORF">S12H4_10218</name>
</gene>
<comment type="caution">
    <text evidence="1">The sequence shown here is derived from an EMBL/GenBank/DDBJ whole genome shotgun (WGS) entry which is preliminary data.</text>
</comment>
<name>X1RFC9_9ZZZZ</name>
<dbReference type="AlphaFoldDB" id="X1RFC9"/>
<proteinExistence type="predicted"/>
<accession>X1RFC9</accession>
<evidence type="ECO:0000313" key="1">
    <source>
        <dbReference type="EMBL" id="GAI61855.1"/>
    </source>
</evidence>
<reference evidence="1" key="1">
    <citation type="journal article" date="2014" name="Front. Microbiol.">
        <title>High frequency of phylogenetically diverse reductive dehalogenase-homologous genes in deep subseafloor sedimentary metagenomes.</title>
        <authorList>
            <person name="Kawai M."/>
            <person name="Futagami T."/>
            <person name="Toyoda A."/>
            <person name="Takaki Y."/>
            <person name="Nishi S."/>
            <person name="Hori S."/>
            <person name="Arai W."/>
            <person name="Tsubouchi T."/>
            <person name="Morono Y."/>
            <person name="Uchiyama I."/>
            <person name="Ito T."/>
            <person name="Fujiyama A."/>
            <person name="Inagaki F."/>
            <person name="Takami H."/>
        </authorList>
    </citation>
    <scope>NUCLEOTIDE SEQUENCE</scope>
    <source>
        <strain evidence="1">Expedition CK06-06</strain>
    </source>
</reference>
<sequence>NVKVAYIGRIASEKGLPYLQRAWPTVKVLEWKDFKELPWWYSQIQVMVAYSQDVPWWREQAPNYVVLEALLCGCRAITSDTNAMEYWLNNCPGVVMVSGHDQPDDTLRMDRVDRLREGIQRALEIELENNEGRQWVVDKFSNWVVAKKLLEVLYDMW</sequence>
<dbReference type="EMBL" id="BARW01004322">
    <property type="protein sequence ID" value="GAI61855.1"/>
    <property type="molecule type" value="Genomic_DNA"/>
</dbReference>
<dbReference type="SUPFAM" id="SSF53756">
    <property type="entry name" value="UDP-Glycosyltransferase/glycogen phosphorylase"/>
    <property type="match status" value="1"/>
</dbReference>
<protein>
    <recommendedName>
        <fullName evidence="2">Glycosyl transferase family 1 domain-containing protein</fullName>
    </recommendedName>
</protein>